<dbReference type="Proteomes" id="UP000316770">
    <property type="component" value="Chromosome"/>
</dbReference>
<protein>
    <recommendedName>
        <fullName evidence="4">TNFR-Cys domain-containing protein</fullName>
    </recommendedName>
</protein>
<reference evidence="2 3" key="1">
    <citation type="submission" date="2019-02" db="EMBL/GenBank/DDBJ databases">
        <title>Deep-cultivation of Planctomycetes and their phenomic and genomic characterization uncovers novel biology.</title>
        <authorList>
            <person name="Wiegand S."/>
            <person name="Jogler M."/>
            <person name="Boedeker C."/>
            <person name="Pinto D."/>
            <person name="Vollmers J."/>
            <person name="Rivas-Marin E."/>
            <person name="Kohn T."/>
            <person name="Peeters S.H."/>
            <person name="Heuer A."/>
            <person name="Rast P."/>
            <person name="Oberbeckmann S."/>
            <person name="Bunk B."/>
            <person name="Jeske O."/>
            <person name="Meyerdierks A."/>
            <person name="Storesund J.E."/>
            <person name="Kallscheuer N."/>
            <person name="Luecker S."/>
            <person name="Lage O.M."/>
            <person name="Pohl T."/>
            <person name="Merkel B.J."/>
            <person name="Hornburger P."/>
            <person name="Mueller R.-W."/>
            <person name="Bruemmer F."/>
            <person name="Labrenz M."/>
            <person name="Spormann A.M."/>
            <person name="Op den Camp H."/>
            <person name="Overmann J."/>
            <person name="Amann R."/>
            <person name="Jetten M.S.M."/>
            <person name="Mascher T."/>
            <person name="Medema M.H."/>
            <person name="Devos D.P."/>
            <person name="Kaster A.-K."/>
            <person name="Ovreas L."/>
            <person name="Rohde M."/>
            <person name="Galperin M.Y."/>
            <person name="Jogler C."/>
        </authorList>
    </citation>
    <scope>NUCLEOTIDE SEQUENCE [LARGE SCALE GENOMIC DNA]</scope>
    <source>
        <strain evidence="2 3">Mal33</strain>
    </source>
</reference>
<proteinExistence type="predicted"/>
<evidence type="ECO:0008006" key="4">
    <source>
        <dbReference type="Google" id="ProtNLM"/>
    </source>
</evidence>
<accession>A0A518J1E7</accession>
<evidence type="ECO:0000313" key="2">
    <source>
        <dbReference type="EMBL" id="QDV59169.1"/>
    </source>
</evidence>
<dbReference type="RefSeq" id="WP_145290369.1">
    <property type="nucleotide sequence ID" value="NZ_CP036318.1"/>
</dbReference>
<gene>
    <name evidence="2" type="ORF">Mal33_51970</name>
</gene>
<keyword evidence="3" id="KW-1185">Reference proteome</keyword>
<dbReference type="EMBL" id="CP036318">
    <property type="protein sequence ID" value="QDV59169.1"/>
    <property type="molecule type" value="Genomic_DNA"/>
</dbReference>
<evidence type="ECO:0000313" key="3">
    <source>
        <dbReference type="Proteomes" id="UP000316770"/>
    </source>
</evidence>
<dbReference type="AlphaFoldDB" id="A0A518J1E7"/>
<feature type="chain" id="PRO_5022040329" description="TNFR-Cys domain-containing protein" evidence="1">
    <location>
        <begin position="32"/>
        <end position="285"/>
    </location>
</feature>
<feature type="signal peptide" evidence="1">
    <location>
        <begin position="1"/>
        <end position="31"/>
    </location>
</feature>
<keyword evidence="1" id="KW-0732">Signal</keyword>
<sequence length="285" mass="30040" precursor="true">MRPQMINAHGKLQASVTAVAVFALLVGSSIATGTASAQSHDGSVQHCSCKLLTGLWAGYRGGKSGGCDACDAGHEPTCGCEQPSCGCEPATCGIEQPACGCEPTCDGGCDGCSGGKSGCGLLSGSSEFLSKFKSKMGKMLRPTPSDCNCCRANTPATKTCGCGKRSHSHSSTMHYRHNEPQPMFPPAAPMIVAPVAPEMHMEGTPHRHYEQQDLPAPKADAVNDPFRDDSVRVRRTPVPAKHASVGHLQPVQHRDEATLRPAVFQQAEAGDRWSAPLHVARLQVK</sequence>
<evidence type="ECO:0000256" key="1">
    <source>
        <dbReference type="SAM" id="SignalP"/>
    </source>
</evidence>
<name>A0A518J1E7_9BACT</name>
<organism evidence="2 3">
    <name type="scientific">Rosistilla oblonga</name>
    <dbReference type="NCBI Taxonomy" id="2527990"/>
    <lineage>
        <taxon>Bacteria</taxon>
        <taxon>Pseudomonadati</taxon>
        <taxon>Planctomycetota</taxon>
        <taxon>Planctomycetia</taxon>
        <taxon>Pirellulales</taxon>
        <taxon>Pirellulaceae</taxon>
        <taxon>Rosistilla</taxon>
    </lineage>
</organism>